<dbReference type="GO" id="GO:0008360">
    <property type="term" value="P:regulation of cell shape"/>
    <property type="evidence" value="ECO:0007669"/>
    <property type="project" value="UniProtKB-UniRule"/>
</dbReference>
<sequence>MIFMKSMAFLAASLTFGLCAAAGAVELLPEAINNASIASVPPDRPSEAPPQPQPAIIRLQVLLDRAGSSPGVIDGYYGENVTKAIAGFEAMQSLPVDGKPDPEVIGRLLDDEPVIAPYVVSEEDTRELVERIPEDYAKQAEMEHLGYTSVAEKLAERFHMDIDLLKALNPASGFAVGDTVSVAIPGAAREGKVKRIEVRREAGQVAAFAEDGSLFTVYPATIGSEETPSPSGTHKVKGVAPNPTYVYNPKVNFKQGDNDAVLELPSGPNGPVGSVWIDLTEPTYGIHGTPEPSLVDKVSSHGCVRLTNWDAEELAAMVKPGVIVEFGD</sequence>
<dbReference type="AlphaFoldDB" id="A0A249PCY3"/>
<evidence type="ECO:0000256" key="2">
    <source>
        <dbReference type="ARBA" id="ARBA00005992"/>
    </source>
</evidence>
<dbReference type="InterPro" id="IPR036366">
    <property type="entry name" value="PGBDSf"/>
</dbReference>
<gene>
    <name evidence="10" type="ORF">SJ05684_c20830</name>
</gene>
<accession>A0A249PCY3</accession>
<dbReference type="SUPFAM" id="SSF141523">
    <property type="entry name" value="L,D-transpeptidase catalytic domain-like"/>
    <property type="match status" value="1"/>
</dbReference>
<evidence type="ECO:0000256" key="8">
    <source>
        <dbReference type="SAM" id="SignalP"/>
    </source>
</evidence>
<dbReference type="PROSITE" id="PS52029">
    <property type="entry name" value="LD_TPASE"/>
    <property type="match status" value="1"/>
</dbReference>
<proteinExistence type="inferred from homology"/>
<evidence type="ECO:0000256" key="7">
    <source>
        <dbReference type="PROSITE-ProRule" id="PRU01373"/>
    </source>
</evidence>
<comment type="pathway">
    <text evidence="1 7">Cell wall biogenesis; peptidoglycan biosynthesis.</text>
</comment>
<evidence type="ECO:0000256" key="4">
    <source>
        <dbReference type="ARBA" id="ARBA00022960"/>
    </source>
</evidence>
<dbReference type="Proteomes" id="UP000217211">
    <property type="component" value="Chromosome"/>
</dbReference>
<keyword evidence="5 7" id="KW-0573">Peptidoglycan synthesis</keyword>
<dbReference type="PANTHER" id="PTHR30582:SF30">
    <property type="entry name" value="BLR4375 PROTEIN"/>
    <property type="match status" value="1"/>
</dbReference>
<comment type="similarity">
    <text evidence="2">Belongs to the YkuD family.</text>
</comment>
<dbReference type="Pfam" id="PF01471">
    <property type="entry name" value="PG_binding_1"/>
    <property type="match status" value="1"/>
</dbReference>
<name>A0A249PCY3_9HYPH</name>
<keyword evidence="6 7" id="KW-0961">Cell wall biogenesis/degradation</keyword>
<dbReference type="GO" id="GO:0071972">
    <property type="term" value="F:peptidoglycan L,D-transpeptidase activity"/>
    <property type="evidence" value="ECO:0007669"/>
    <property type="project" value="TreeGrafter"/>
</dbReference>
<evidence type="ECO:0000256" key="6">
    <source>
        <dbReference type="ARBA" id="ARBA00023316"/>
    </source>
</evidence>
<dbReference type="InterPro" id="IPR002477">
    <property type="entry name" value="Peptidoglycan-bd-like"/>
</dbReference>
<dbReference type="Gene3D" id="2.40.440.10">
    <property type="entry name" value="L,D-transpeptidase catalytic domain-like"/>
    <property type="match status" value="1"/>
</dbReference>
<dbReference type="GO" id="GO:0071555">
    <property type="term" value="P:cell wall organization"/>
    <property type="evidence" value="ECO:0007669"/>
    <property type="project" value="UniProtKB-UniRule"/>
</dbReference>
<dbReference type="InterPro" id="IPR005490">
    <property type="entry name" value="LD_TPept_cat_dom"/>
</dbReference>
<dbReference type="InterPro" id="IPR038063">
    <property type="entry name" value="Transpep_catalytic_dom"/>
</dbReference>
<organism evidence="10 11">
    <name type="scientific">Sinorhizobium sojae CCBAU 05684</name>
    <dbReference type="NCBI Taxonomy" id="716928"/>
    <lineage>
        <taxon>Bacteria</taxon>
        <taxon>Pseudomonadati</taxon>
        <taxon>Pseudomonadota</taxon>
        <taxon>Alphaproteobacteria</taxon>
        <taxon>Hyphomicrobiales</taxon>
        <taxon>Rhizobiaceae</taxon>
        <taxon>Sinorhizobium/Ensifer group</taxon>
        <taxon>Sinorhizobium</taxon>
    </lineage>
</organism>
<dbReference type="GO" id="GO:0016740">
    <property type="term" value="F:transferase activity"/>
    <property type="evidence" value="ECO:0007669"/>
    <property type="project" value="UniProtKB-KW"/>
</dbReference>
<dbReference type="eggNOG" id="COG3409">
    <property type="taxonomic scope" value="Bacteria"/>
</dbReference>
<keyword evidence="11" id="KW-1185">Reference proteome</keyword>
<evidence type="ECO:0000259" key="9">
    <source>
        <dbReference type="PROSITE" id="PS52029"/>
    </source>
</evidence>
<dbReference type="KEGG" id="esj:SJ05684_c20830"/>
<feature type="signal peptide" evidence="8">
    <location>
        <begin position="1"/>
        <end position="20"/>
    </location>
</feature>
<dbReference type="Pfam" id="PF03734">
    <property type="entry name" value="YkuD"/>
    <property type="match status" value="1"/>
</dbReference>
<dbReference type="SUPFAM" id="SSF47090">
    <property type="entry name" value="PGBD-like"/>
    <property type="match status" value="1"/>
</dbReference>
<keyword evidence="8" id="KW-0732">Signal</keyword>
<feature type="active site" description="Proton donor/acceptor" evidence="7">
    <location>
        <position position="287"/>
    </location>
</feature>
<dbReference type="EMBL" id="CP023067">
    <property type="protein sequence ID" value="ASY63524.1"/>
    <property type="molecule type" value="Genomic_DNA"/>
</dbReference>
<protein>
    <submittedName>
        <fullName evidence="10">Protein ERFK/SRFK</fullName>
    </submittedName>
</protein>
<feature type="chain" id="PRO_5012083489" evidence="8">
    <location>
        <begin position="21"/>
        <end position="328"/>
    </location>
</feature>
<dbReference type="STRING" id="716928.GCA_000261485_00222"/>
<keyword evidence="3" id="KW-0808">Transferase</keyword>
<dbReference type="PANTHER" id="PTHR30582">
    <property type="entry name" value="L,D-TRANSPEPTIDASE"/>
    <property type="match status" value="1"/>
</dbReference>
<evidence type="ECO:0000256" key="1">
    <source>
        <dbReference type="ARBA" id="ARBA00004752"/>
    </source>
</evidence>
<evidence type="ECO:0000313" key="11">
    <source>
        <dbReference type="Proteomes" id="UP000217211"/>
    </source>
</evidence>
<evidence type="ECO:0000256" key="3">
    <source>
        <dbReference type="ARBA" id="ARBA00022679"/>
    </source>
</evidence>
<reference evidence="10 11" key="1">
    <citation type="submission" date="2017-08" db="EMBL/GenBank/DDBJ databases">
        <title>Multipartite genome sequences of Sinorhizobium species nodulating soybeans.</title>
        <authorList>
            <person name="Tian C.F."/>
        </authorList>
    </citation>
    <scope>NUCLEOTIDE SEQUENCE [LARGE SCALE GENOMIC DNA]</scope>
    <source>
        <strain evidence="10 11">CCBAU 05684</strain>
    </source>
</reference>
<dbReference type="InterPro" id="IPR050979">
    <property type="entry name" value="LD-transpeptidase"/>
</dbReference>
<evidence type="ECO:0000313" key="10">
    <source>
        <dbReference type="EMBL" id="ASY63524.1"/>
    </source>
</evidence>
<dbReference type="CDD" id="cd16913">
    <property type="entry name" value="YkuD_like"/>
    <property type="match status" value="1"/>
</dbReference>
<feature type="active site" description="Nucleophile" evidence="7">
    <location>
        <position position="303"/>
    </location>
</feature>
<dbReference type="UniPathway" id="UPA00219"/>
<dbReference type="GO" id="GO:0018104">
    <property type="term" value="P:peptidoglycan-protein cross-linking"/>
    <property type="evidence" value="ECO:0007669"/>
    <property type="project" value="TreeGrafter"/>
</dbReference>
<feature type="domain" description="L,D-TPase catalytic" evidence="9">
    <location>
        <begin position="194"/>
        <end position="327"/>
    </location>
</feature>
<dbReference type="InterPro" id="IPR036365">
    <property type="entry name" value="PGBD-like_sf"/>
</dbReference>
<keyword evidence="4 7" id="KW-0133">Cell shape</keyword>
<evidence type="ECO:0000256" key="5">
    <source>
        <dbReference type="ARBA" id="ARBA00022984"/>
    </source>
</evidence>
<dbReference type="GO" id="GO:0005576">
    <property type="term" value="C:extracellular region"/>
    <property type="evidence" value="ECO:0007669"/>
    <property type="project" value="TreeGrafter"/>
</dbReference>
<dbReference type="Gene3D" id="1.10.101.10">
    <property type="entry name" value="PGBD-like superfamily/PGBD"/>
    <property type="match status" value="1"/>
</dbReference>
<dbReference type="eggNOG" id="COG1376">
    <property type="taxonomic scope" value="Bacteria"/>
</dbReference>